<dbReference type="OrthoDB" id="9801244at2"/>
<reference evidence="2" key="1">
    <citation type="submission" date="2017-11" db="EMBL/GenBank/DDBJ databases">
        <authorList>
            <person name="Watanabe M."/>
            <person name="Kojima H."/>
        </authorList>
    </citation>
    <scope>NUCLEOTIDE SEQUENCE [LARGE SCALE GENOMIC DNA]</scope>
    <source>
        <strain evidence="2">Tokyo 01</strain>
    </source>
</reference>
<protein>
    <submittedName>
        <fullName evidence="1">Uncharacterized protein</fullName>
    </submittedName>
</protein>
<keyword evidence="2" id="KW-1185">Reference proteome</keyword>
<comment type="caution">
    <text evidence="1">The sequence shown here is derived from an EMBL/GenBank/DDBJ whole genome shotgun (WGS) entry which is preliminary data.</text>
</comment>
<dbReference type="SUPFAM" id="SSF75011">
    <property type="entry name" value="3-carboxy-cis,cis-mucoante lactonizing enzyme"/>
    <property type="match status" value="1"/>
</dbReference>
<name>A0A401FV85_9BACT</name>
<sequence length="321" mass="35365">MIAMFLKPIGLLTVSALFFVTVSCASTLYLISWIGADASVTRTGELASPEISEASGLAASQIRDDLLWVLNDSGNGPHLFAITPKGKHLGTLIIGGAQNYDWEDLAAFEDEGNPCLLIADVGDNRARRNRCFLYIIREPEIKKWPASGVFSVPLVRTITFSYEDGPHDCEAVAVDMNSRRILLLTKRESPPVLYELPLNSAKKSAVLLARRRGEITAIPQPTEAEIRSGKYYKYHSLPTGMDIAPDGMSMIILTYRHAYLCSSAPDGDWKASLARPPRMIRLPLLPQAEAVCFSRDSRAAYVTSEKLPAPILRIDVADMNR</sequence>
<dbReference type="PROSITE" id="PS51257">
    <property type="entry name" value="PROKAR_LIPOPROTEIN"/>
    <property type="match status" value="1"/>
</dbReference>
<organism evidence="1 2">
    <name type="scientific">Desulfonema ishimotonii</name>
    <dbReference type="NCBI Taxonomy" id="45657"/>
    <lineage>
        <taxon>Bacteria</taxon>
        <taxon>Pseudomonadati</taxon>
        <taxon>Thermodesulfobacteriota</taxon>
        <taxon>Desulfobacteria</taxon>
        <taxon>Desulfobacterales</taxon>
        <taxon>Desulfococcaceae</taxon>
        <taxon>Desulfonema</taxon>
    </lineage>
</organism>
<dbReference type="AlphaFoldDB" id="A0A401FV85"/>
<evidence type="ECO:0000313" key="2">
    <source>
        <dbReference type="Proteomes" id="UP000288096"/>
    </source>
</evidence>
<proteinExistence type="predicted"/>
<gene>
    <name evidence="1" type="ORF">DENIS_1822</name>
</gene>
<dbReference type="RefSeq" id="WP_124328222.1">
    <property type="nucleotide sequence ID" value="NZ_BEXT01000001.1"/>
</dbReference>
<evidence type="ECO:0000313" key="1">
    <source>
        <dbReference type="EMBL" id="GBC60863.1"/>
    </source>
</evidence>
<accession>A0A401FV85</accession>
<dbReference type="Proteomes" id="UP000288096">
    <property type="component" value="Unassembled WGS sequence"/>
</dbReference>
<reference evidence="2" key="2">
    <citation type="submission" date="2019-01" db="EMBL/GenBank/DDBJ databases">
        <title>Genome sequence of Desulfonema ishimotonii strain Tokyo 01.</title>
        <authorList>
            <person name="Fukui M."/>
        </authorList>
    </citation>
    <scope>NUCLEOTIDE SEQUENCE [LARGE SCALE GENOMIC DNA]</scope>
    <source>
        <strain evidence="2">Tokyo 01</strain>
    </source>
</reference>
<dbReference type="EMBL" id="BEXT01000001">
    <property type="protein sequence ID" value="GBC60863.1"/>
    <property type="molecule type" value="Genomic_DNA"/>
</dbReference>